<dbReference type="HOGENOM" id="CLU_2594670_0_0_1"/>
<dbReference type="InParanoid" id="F6HTZ4"/>
<organism evidence="2 3">
    <name type="scientific">Vitis vinifera</name>
    <name type="common">Grape</name>
    <dbReference type="NCBI Taxonomy" id="29760"/>
    <lineage>
        <taxon>Eukaryota</taxon>
        <taxon>Viridiplantae</taxon>
        <taxon>Streptophyta</taxon>
        <taxon>Embryophyta</taxon>
        <taxon>Tracheophyta</taxon>
        <taxon>Spermatophyta</taxon>
        <taxon>Magnoliopsida</taxon>
        <taxon>eudicotyledons</taxon>
        <taxon>Gunneridae</taxon>
        <taxon>Pentapetalae</taxon>
        <taxon>rosids</taxon>
        <taxon>Vitales</taxon>
        <taxon>Vitaceae</taxon>
        <taxon>Viteae</taxon>
        <taxon>Vitis</taxon>
    </lineage>
</organism>
<protein>
    <submittedName>
        <fullName evidence="2">Uncharacterized protein</fullName>
    </submittedName>
</protein>
<reference evidence="3" key="1">
    <citation type="journal article" date="2007" name="Nature">
        <title>The grapevine genome sequence suggests ancestral hexaploidization in major angiosperm phyla.</title>
        <authorList>
            <consortium name="The French-Italian Public Consortium for Grapevine Genome Characterization."/>
            <person name="Jaillon O."/>
            <person name="Aury J.-M."/>
            <person name="Noel B."/>
            <person name="Policriti A."/>
            <person name="Clepet C."/>
            <person name="Casagrande A."/>
            <person name="Choisne N."/>
            <person name="Aubourg S."/>
            <person name="Vitulo N."/>
            <person name="Jubin C."/>
            <person name="Vezzi A."/>
            <person name="Legeai F."/>
            <person name="Hugueney P."/>
            <person name="Dasilva C."/>
            <person name="Horner D."/>
            <person name="Mica E."/>
            <person name="Jublot D."/>
            <person name="Poulain J."/>
            <person name="Bruyere C."/>
            <person name="Billault A."/>
            <person name="Segurens B."/>
            <person name="Gouyvenoux M."/>
            <person name="Ugarte E."/>
            <person name="Cattonaro F."/>
            <person name="Anthouard V."/>
            <person name="Vico V."/>
            <person name="Del Fabbro C."/>
            <person name="Alaux M."/>
            <person name="Di Gaspero G."/>
            <person name="Dumas V."/>
            <person name="Felice N."/>
            <person name="Paillard S."/>
            <person name="Juman I."/>
            <person name="Moroldo M."/>
            <person name="Scalabrin S."/>
            <person name="Canaguier A."/>
            <person name="Le Clainche I."/>
            <person name="Malacrida G."/>
            <person name="Durand E."/>
            <person name="Pesole G."/>
            <person name="Laucou V."/>
            <person name="Chatelet P."/>
            <person name="Merdinoglu D."/>
            <person name="Delledonne M."/>
            <person name="Pezzotti M."/>
            <person name="Lecharny A."/>
            <person name="Scarpelli C."/>
            <person name="Artiguenave F."/>
            <person name="Pe M.E."/>
            <person name="Valle G."/>
            <person name="Morgante M."/>
            <person name="Caboche M."/>
            <person name="Adam-Blondon A.-F."/>
            <person name="Weissenbach J."/>
            <person name="Quetier F."/>
            <person name="Wincker P."/>
        </authorList>
    </citation>
    <scope>NUCLEOTIDE SEQUENCE [LARGE SCALE GENOMIC DNA]</scope>
    <source>
        <strain evidence="3">cv. Pinot noir / PN40024</strain>
    </source>
</reference>
<evidence type="ECO:0000313" key="2">
    <source>
        <dbReference type="EMBL" id="CCB58155.1"/>
    </source>
</evidence>
<dbReference type="Proteomes" id="UP000009183">
    <property type="component" value="Chromosome 14"/>
</dbReference>
<accession>F6HTZ4</accession>
<sequence>MGGYGMDEWGISGKGGGCGSEGEWIWLRIETHPNHQRYRKCPKILKGEWISQNASETAPKTQTPSKTSLQVTQEINVKDE</sequence>
<dbReference type="PaxDb" id="29760-VIT_14s0030g00510.t01"/>
<evidence type="ECO:0000256" key="1">
    <source>
        <dbReference type="SAM" id="MobiDB-lite"/>
    </source>
</evidence>
<keyword evidence="3" id="KW-1185">Reference proteome</keyword>
<gene>
    <name evidence="2" type="ordered locus">VIT_14s0030g00510</name>
</gene>
<dbReference type="AlphaFoldDB" id="F6HTZ4"/>
<evidence type="ECO:0000313" key="3">
    <source>
        <dbReference type="Proteomes" id="UP000009183"/>
    </source>
</evidence>
<dbReference type="EMBL" id="FN596249">
    <property type="protein sequence ID" value="CCB58155.1"/>
    <property type="molecule type" value="Genomic_DNA"/>
</dbReference>
<feature type="region of interest" description="Disordered" evidence="1">
    <location>
        <begin position="52"/>
        <end position="80"/>
    </location>
</feature>
<name>F6HTZ4_VITVI</name>
<proteinExistence type="predicted"/>